<comment type="caution">
    <text evidence="1">The sequence shown here is derived from an EMBL/GenBank/DDBJ whole genome shotgun (WGS) entry which is preliminary data.</text>
</comment>
<evidence type="ECO:0000313" key="1">
    <source>
        <dbReference type="EMBL" id="EGC02856.1"/>
    </source>
</evidence>
<dbReference type="Proteomes" id="UP000004259">
    <property type="component" value="Unassembled WGS sequence"/>
</dbReference>
<dbReference type="AlphaFoldDB" id="E9SCU5"/>
<sequence>MSESRKKIVSWIVLAALWFVILGSSAFIIAHAEHDCTGGECVVCTALSECHKTLRTFGTASAGTIQPVMISCLLAVICSAVSRRGRVHTTLISLKVELLD</sequence>
<protein>
    <submittedName>
        <fullName evidence="1">Conserved domain protein</fullName>
    </submittedName>
</protein>
<dbReference type="STRING" id="246199.CUS_6699"/>
<reference evidence="1 2" key="1">
    <citation type="submission" date="2011-02" db="EMBL/GenBank/DDBJ databases">
        <authorList>
            <person name="Nelson K.E."/>
            <person name="Sutton G."/>
            <person name="Torralba M."/>
            <person name="Durkin S."/>
            <person name="Harkins D."/>
            <person name="Montgomery R."/>
            <person name="Ziemer C."/>
            <person name="Klaassens E."/>
            <person name="Ocuiv P."/>
            <person name="Morrison M."/>
        </authorList>
    </citation>
    <scope>NUCLEOTIDE SEQUENCE [LARGE SCALE GENOMIC DNA]</scope>
    <source>
        <strain evidence="1 2">8</strain>
    </source>
</reference>
<accession>E9SCU5</accession>
<proteinExistence type="predicted"/>
<name>E9SCU5_RUMAL</name>
<dbReference type="OrthoDB" id="1863318at2"/>
<keyword evidence="2" id="KW-1185">Reference proteome</keyword>
<dbReference type="RefSeq" id="WP_002849884.1">
    <property type="nucleotide sequence ID" value="NZ_ADKM02000085.1"/>
</dbReference>
<dbReference type="EMBL" id="ADKM02000085">
    <property type="protein sequence ID" value="EGC02856.1"/>
    <property type="molecule type" value="Genomic_DNA"/>
</dbReference>
<gene>
    <name evidence="1" type="ORF">CUS_6699</name>
</gene>
<organism evidence="1 2">
    <name type="scientific">Ruminococcus albus 8</name>
    <dbReference type="NCBI Taxonomy" id="246199"/>
    <lineage>
        <taxon>Bacteria</taxon>
        <taxon>Bacillati</taxon>
        <taxon>Bacillota</taxon>
        <taxon>Clostridia</taxon>
        <taxon>Eubacteriales</taxon>
        <taxon>Oscillospiraceae</taxon>
        <taxon>Ruminococcus</taxon>
    </lineage>
</organism>
<evidence type="ECO:0000313" key="2">
    <source>
        <dbReference type="Proteomes" id="UP000004259"/>
    </source>
</evidence>